<keyword evidence="6" id="KW-0865">Zymogen</keyword>
<dbReference type="InterPro" id="IPR000101">
    <property type="entry name" value="GGT_peptidase"/>
</dbReference>
<evidence type="ECO:0000256" key="1">
    <source>
        <dbReference type="ARBA" id="ARBA00001049"/>
    </source>
</evidence>
<dbReference type="Proteomes" id="UP000180215">
    <property type="component" value="Unassembled WGS sequence"/>
</dbReference>
<dbReference type="EC" id="3.4.19.13" evidence="6"/>
<comment type="catalytic activity">
    <reaction evidence="3 6">
        <text>an N-terminal (5-L-glutamyl)-[peptide] + an alpha-amino acid = 5-L-glutamyl amino acid + an N-terminal L-alpha-aminoacyl-[peptide]</text>
        <dbReference type="Rhea" id="RHEA:23904"/>
        <dbReference type="Rhea" id="RHEA-COMP:9780"/>
        <dbReference type="Rhea" id="RHEA-COMP:9795"/>
        <dbReference type="ChEBI" id="CHEBI:77644"/>
        <dbReference type="ChEBI" id="CHEBI:78597"/>
        <dbReference type="ChEBI" id="CHEBI:78599"/>
        <dbReference type="ChEBI" id="CHEBI:78608"/>
        <dbReference type="EC" id="2.3.2.2"/>
    </reaction>
</comment>
<reference evidence="7 8" key="1">
    <citation type="submission" date="2016-10" db="EMBL/GenBank/DDBJ databases">
        <title>Draft genome sequence of Methylobacterium extorquens CP3, a seed endophyte of Crotalaria pumila with plant growth-promoting and metal tolerance properties.</title>
        <authorList>
            <person name="Sanchez-Lopez A.S."/>
            <person name="Van Hamme J.D."/>
            <person name="Thijs S."/>
            <person name="Mcammond B.M."/>
            <person name="Stevens V."/>
            <person name="Gonzalez-Chavez M.D.C."/>
            <person name="Vangronsveld J."/>
        </authorList>
    </citation>
    <scope>NUCLEOTIDE SEQUENCE [LARGE SCALE GENOMIC DNA]</scope>
    <source>
        <strain evidence="7 8">CP3</strain>
    </source>
</reference>
<dbReference type="GO" id="GO:0006751">
    <property type="term" value="P:glutathione catabolic process"/>
    <property type="evidence" value="ECO:0007669"/>
    <property type="project" value="UniProtKB-UniRule"/>
</dbReference>
<dbReference type="Pfam" id="PF01019">
    <property type="entry name" value="G_glu_transpept"/>
    <property type="match status" value="1"/>
</dbReference>
<keyword evidence="6" id="KW-0012">Acyltransferase</keyword>
<dbReference type="SUPFAM" id="SSF56235">
    <property type="entry name" value="N-terminal nucleophile aminohydrolases (Ntn hydrolases)"/>
    <property type="match status" value="1"/>
</dbReference>
<dbReference type="InterPro" id="IPR006311">
    <property type="entry name" value="TAT_signal"/>
</dbReference>
<comment type="catalytic activity">
    <reaction evidence="1 6">
        <text>an S-substituted glutathione + H2O = an S-substituted L-cysteinylglycine + L-glutamate</text>
        <dbReference type="Rhea" id="RHEA:59468"/>
        <dbReference type="ChEBI" id="CHEBI:15377"/>
        <dbReference type="ChEBI" id="CHEBI:29985"/>
        <dbReference type="ChEBI" id="CHEBI:90779"/>
        <dbReference type="ChEBI" id="CHEBI:143103"/>
        <dbReference type="EC" id="3.4.19.13"/>
    </reaction>
</comment>
<dbReference type="PROSITE" id="PS51318">
    <property type="entry name" value="TAT"/>
    <property type="match status" value="1"/>
</dbReference>
<evidence type="ECO:0000256" key="3">
    <source>
        <dbReference type="ARBA" id="ARBA00047417"/>
    </source>
</evidence>
<dbReference type="InterPro" id="IPR029055">
    <property type="entry name" value="Ntn_hydrolases_N"/>
</dbReference>
<evidence type="ECO:0000256" key="5">
    <source>
        <dbReference type="PIRSR" id="PIRSR600101-2"/>
    </source>
</evidence>
<keyword evidence="6" id="KW-0378">Hydrolase</keyword>
<dbReference type="PANTHER" id="PTHR43881">
    <property type="entry name" value="GAMMA-GLUTAMYLTRANSPEPTIDASE (AFU_ORTHOLOGUE AFUA_4G13580)"/>
    <property type="match status" value="1"/>
</dbReference>
<protein>
    <recommendedName>
        <fullName evidence="6">Glutathione hydrolase proenzyme</fullName>
        <ecNumber evidence="6">2.3.2.2</ecNumber>
        <ecNumber evidence="6">3.4.19.13</ecNumber>
    </recommendedName>
    <component>
        <recommendedName>
            <fullName evidence="6">Glutathione hydrolase large chain</fullName>
        </recommendedName>
    </component>
    <component>
        <recommendedName>
            <fullName evidence="6">Glutathione hydrolase small chain</fullName>
        </recommendedName>
    </component>
</protein>
<comment type="catalytic activity">
    <reaction evidence="2 6">
        <text>glutathione + H2O = L-cysteinylglycine + L-glutamate</text>
        <dbReference type="Rhea" id="RHEA:28807"/>
        <dbReference type="ChEBI" id="CHEBI:15377"/>
        <dbReference type="ChEBI" id="CHEBI:29985"/>
        <dbReference type="ChEBI" id="CHEBI:57925"/>
        <dbReference type="ChEBI" id="CHEBI:61694"/>
        <dbReference type="EC" id="3.4.19.13"/>
    </reaction>
</comment>
<evidence type="ECO:0000313" key="8">
    <source>
        <dbReference type="Proteomes" id="UP000180215"/>
    </source>
</evidence>
<keyword evidence="6 7" id="KW-0808">Transferase</keyword>
<dbReference type="PANTHER" id="PTHR43881:SF5">
    <property type="entry name" value="GAMMA-GLUTAMYLTRANSPEPTIDASE"/>
    <property type="match status" value="1"/>
</dbReference>
<dbReference type="UniPathway" id="UPA00204"/>
<accession>A0A1S1P3P3</accession>
<dbReference type="Gene3D" id="1.10.246.130">
    <property type="match status" value="1"/>
</dbReference>
<comment type="similarity">
    <text evidence="6">Belongs to the gamma-glutamyltransferase family.</text>
</comment>
<organism evidence="7 8">
    <name type="scientific">Methylorubrum extorquens</name>
    <name type="common">Methylobacterium dichloromethanicum</name>
    <name type="synonym">Methylobacterium extorquens</name>
    <dbReference type="NCBI Taxonomy" id="408"/>
    <lineage>
        <taxon>Bacteria</taxon>
        <taxon>Pseudomonadati</taxon>
        <taxon>Pseudomonadota</taxon>
        <taxon>Alphaproteobacteria</taxon>
        <taxon>Hyphomicrobiales</taxon>
        <taxon>Methylobacteriaceae</taxon>
        <taxon>Methylorubrum</taxon>
    </lineage>
</organism>
<name>A0A1S1P3P3_METEX</name>
<feature type="active site" description="Nucleophile" evidence="4">
    <location>
        <position position="383"/>
    </location>
</feature>
<comment type="pathway">
    <text evidence="6">Sulfur metabolism; glutathione metabolism.</text>
</comment>
<evidence type="ECO:0000256" key="2">
    <source>
        <dbReference type="ARBA" id="ARBA00001089"/>
    </source>
</evidence>
<feature type="binding site" evidence="5">
    <location>
        <position position="466"/>
    </location>
    <ligand>
        <name>L-glutamate</name>
        <dbReference type="ChEBI" id="CHEBI:29985"/>
    </ligand>
</feature>
<evidence type="ECO:0000256" key="4">
    <source>
        <dbReference type="PIRSR" id="PIRSR600101-1"/>
    </source>
</evidence>
<dbReference type="Gene3D" id="3.60.20.40">
    <property type="match status" value="1"/>
</dbReference>
<dbReference type="EC" id="2.3.2.2" evidence="6"/>
<dbReference type="InterPro" id="IPR043138">
    <property type="entry name" value="GGT_lsub"/>
</dbReference>
<sequence>MDRSESPHHSASAGSRRALLLTSAAALGATTMPSRLLAEASAPRGALAQSRRGMVTSPHELASEAGREVLRAGGNAIEAAIAVNATLCVTYPHFCGLGGDAFMIVSDRNGASFTLSGIGQAAAKLPQDGQPIPLRGPGSAITAAAAVDTWEQAFTYSQRAWGGRQSWKGLFQRAITYAAEGFPLTPSQRFWANFRAKEIGNWPDIVRVFTAEGRIPEAGETFRQPDLARTLTTLAENGGRDFYEGELAQRIARGLEQARSPLTADDLARCRARNESALRVPYRGGELISLRPPTQGLTTLEIMGVLDRFDVASLPEGSADYYHLLVEVVKLAFIDRNRFIADPDFVNVPVERLLSTQHLDAQARSIDPRKAAPWPHVFKTGDTVFIGAADWDGNCVSLLQTVYFDWGSGVVAGDTGILWHNRGASFSVDANSINVLRPGKRPFHTLNPGMYFKNGRPKLLYGTQGADGQPQTLSMVLTRLIDYGMDPLTALARPRFLLGKTFSDSRDSLKLELDAGQAVFEELKARGHEISPIPAQSPLAGHPGAIRIEDDGRFVGAHDPRSDGLALGL</sequence>
<comment type="caution">
    <text evidence="7">The sequence shown here is derived from an EMBL/GenBank/DDBJ whole genome shotgun (WGS) entry which is preliminary data.</text>
</comment>
<comment type="subunit">
    <text evidence="6">This enzyme consists of two polypeptide chains, which are synthesized in precursor form from a single polypeptide.</text>
</comment>
<dbReference type="GO" id="GO:0103068">
    <property type="term" value="F:leukotriene C4 gamma-glutamyl transferase activity"/>
    <property type="evidence" value="ECO:0007669"/>
    <property type="project" value="UniProtKB-EC"/>
</dbReference>
<evidence type="ECO:0000313" key="7">
    <source>
        <dbReference type="EMBL" id="OHV15716.1"/>
    </source>
</evidence>
<dbReference type="InterPro" id="IPR052896">
    <property type="entry name" value="GGT-like_enzyme"/>
</dbReference>
<keyword evidence="6" id="KW-0317">Glutathione biosynthesis</keyword>
<dbReference type="NCBIfam" id="TIGR00066">
    <property type="entry name" value="g_glut_trans"/>
    <property type="match status" value="1"/>
</dbReference>
<dbReference type="EMBL" id="MNAO01000223">
    <property type="protein sequence ID" value="OHV15716.1"/>
    <property type="molecule type" value="Genomic_DNA"/>
</dbReference>
<dbReference type="PRINTS" id="PR01210">
    <property type="entry name" value="GGTRANSPTASE"/>
</dbReference>
<dbReference type="GO" id="GO:0036374">
    <property type="term" value="F:glutathione hydrolase activity"/>
    <property type="evidence" value="ECO:0007669"/>
    <property type="project" value="UniProtKB-UniRule"/>
</dbReference>
<evidence type="ECO:0000256" key="6">
    <source>
        <dbReference type="RuleBase" id="RU368036"/>
    </source>
</evidence>
<dbReference type="InterPro" id="IPR043137">
    <property type="entry name" value="GGT_ssub_C"/>
</dbReference>
<gene>
    <name evidence="7" type="ORF">BK022_17025</name>
</gene>
<dbReference type="GO" id="GO:0006750">
    <property type="term" value="P:glutathione biosynthetic process"/>
    <property type="evidence" value="ECO:0007669"/>
    <property type="project" value="UniProtKB-KW"/>
</dbReference>
<comment type="PTM">
    <text evidence="6">Cleaved by autocatalysis into a large and a small subunit.</text>
</comment>
<proteinExistence type="inferred from homology"/>
<dbReference type="AlphaFoldDB" id="A0A1S1P3P3"/>